<protein>
    <recommendedName>
        <fullName evidence="3">RanBP2-type domain-containing protein</fullName>
    </recommendedName>
</protein>
<keyword evidence="2" id="KW-1185">Reference proteome</keyword>
<comment type="caution">
    <text evidence="1">The sequence shown here is derived from an EMBL/GenBank/DDBJ whole genome shotgun (WGS) entry which is preliminary data.</text>
</comment>
<evidence type="ECO:0000313" key="2">
    <source>
        <dbReference type="Proteomes" id="UP000191518"/>
    </source>
</evidence>
<dbReference type="OrthoDB" id="4369595at2759"/>
<gene>
    <name evidence="1" type="ORF">PENVUL_c001G07141</name>
</gene>
<dbReference type="AlphaFoldDB" id="A0A1V6SG12"/>
<accession>A0A1V6SG12</accession>
<evidence type="ECO:0008006" key="3">
    <source>
        <dbReference type="Google" id="ProtNLM"/>
    </source>
</evidence>
<reference evidence="2" key="1">
    <citation type="journal article" date="2017" name="Nat. Microbiol.">
        <title>Global analysis of biosynthetic gene clusters reveals vast potential of secondary metabolite production in Penicillium species.</title>
        <authorList>
            <person name="Nielsen J.C."/>
            <person name="Grijseels S."/>
            <person name="Prigent S."/>
            <person name="Ji B."/>
            <person name="Dainat J."/>
            <person name="Nielsen K.F."/>
            <person name="Frisvad J.C."/>
            <person name="Workman M."/>
            <person name="Nielsen J."/>
        </authorList>
    </citation>
    <scope>NUCLEOTIDE SEQUENCE [LARGE SCALE GENOMIC DNA]</scope>
    <source>
        <strain evidence="2">IBT 29486</strain>
    </source>
</reference>
<name>A0A1V6SG12_9EURO</name>
<sequence length="139" mass="14906">MSIHAMSNTRSNAMSNAMSSAMSNAMSNMFSRIEIDSEGQDPIILSHGRQLTWPNDSSYANAMSSPLISPAQPIQAPFPDAISVLTLTPNELSTGAPRLVAEWWRCCDCDNMVNPSLASGKCPICSHAQCGSCKNETVP</sequence>
<dbReference type="EMBL" id="MDYP01000001">
    <property type="protein sequence ID" value="OQE12710.1"/>
    <property type="molecule type" value="Genomic_DNA"/>
</dbReference>
<organism evidence="1 2">
    <name type="scientific">Penicillium vulpinum</name>
    <dbReference type="NCBI Taxonomy" id="29845"/>
    <lineage>
        <taxon>Eukaryota</taxon>
        <taxon>Fungi</taxon>
        <taxon>Dikarya</taxon>
        <taxon>Ascomycota</taxon>
        <taxon>Pezizomycotina</taxon>
        <taxon>Eurotiomycetes</taxon>
        <taxon>Eurotiomycetidae</taxon>
        <taxon>Eurotiales</taxon>
        <taxon>Aspergillaceae</taxon>
        <taxon>Penicillium</taxon>
    </lineage>
</organism>
<evidence type="ECO:0000313" key="1">
    <source>
        <dbReference type="EMBL" id="OQE12710.1"/>
    </source>
</evidence>
<proteinExistence type="predicted"/>
<dbReference type="Proteomes" id="UP000191518">
    <property type="component" value="Unassembled WGS sequence"/>
</dbReference>